<organism evidence="1 2">
    <name type="scientific">Willisornis vidua</name>
    <name type="common">Xingu scale-backed antbird</name>
    <dbReference type="NCBI Taxonomy" id="1566151"/>
    <lineage>
        <taxon>Eukaryota</taxon>
        <taxon>Metazoa</taxon>
        <taxon>Chordata</taxon>
        <taxon>Craniata</taxon>
        <taxon>Vertebrata</taxon>
        <taxon>Euteleostomi</taxon>
        <taxon>Archelosauria</taxon>
        <taxon>Archosauria</taxon>
        <taxon>Dinosauria</taxon>
        <taxon>Saurischia</taxon>
        <taxon>Theropoda</taxon>
        <taxon>Coelurosauria</taxon>
        <taxon>Aves</taxon>
        <taxon>Neognathae</taxon>
        <taxon>Neoaves</taxon>
        <taxon>Telluraves</taxon>
        <taxon>Australaves</taxon>
        <taxon>Passeriformes</taxon>
        <taxon>Thamnophilidae</taxon>
        <taxon>Willisornis</taxon>
    </lineage>
</organism>
<accession>A0ABQ9DAZ5</accession>
<comment type="caution">
    <text evidence="1">The sequence shown here is derived from an EMBL/GenBank/DDBJ whole genome shotgun (WGS) entry which is preliminary data.</text>
</comment>
<dbReference type="EMBL" id="WHWB01033672">
    <property type="protein sequence ID" value="KAJ7418340.1"/>
    <property type="molecule type" value="Genomic_DNA"/>
</dbReference>
<dbReference type="Proteomes" id="UP001145742">
    <property type="component" value="Unassembled WGS sequence"/>
</dbReference>
<proteinExistence type="predicted"/>
<gene>
    <name evidence="1" type="ORF">WISP_59745</name>
</gene>
<reference evidence="1" key="1">
    <citation type="submission" date="2019-10" db="EMBL/GenBank/DDBJ databases">
        <authorList>
            <person name="Soares A.E.R."/>
            <person name="Aleixo A."/>
            <person name="Schneider P."/>
            <person name="Miyaki C.Y."/>
            <person name="Schneider M.P."/>
            <person name="Mello C."/>
            <person name="Vasconcelos A.T.R."/>
        </authorList>
    </citation>
    <scope>NUCLEOTIDE SEQUENCE</scope>
    <source>
        <tissue evidence="1">Muscle</tissue>
    </source>
</reference>
<sequence>MRRGHGGVAEPDFRGLTVCLASYTAFGYHSSRLVITVPSKDPAADFCQSINSLPVEGLDDVDFELDSSSSISFEFFSAQTQQVSDPIELLCQLEIGQYECVTQTC</sequence>
<name>A0ABQ9DAZ5_9PASS</name>
<protein>
    <submittedName>
        <fullName evidence="1">Uncharacterized protein</fullName>
    </submittedName>
</protein>
<keyword evidence="2" id="KW-1185">Reference proteome</keyword>
<evidence type="ECO:0000313" key="1">
    <source>
        <dbReference type="EMBL" id="KAJ7418340.1"/>
    </source>
</evidence>
<evidence type="ECO:0000313" key="2">
    <source>
        <dbReference type="Proteomes" id="UP001145742"/>
    </source>
</evidence>